<protein>
    <submittedName>
        <fullName evidence="1 2">Uncharacterized protein</fullName>
    </submittedName>
</protein>
<dbReference type="InParanoid" id="A0A2K1IM75"/>
<dbReference type="Proteomes" id="UP000006727">
    <property type="component" value="Chromosome 22"/>
</dbReference>
<dbReference type="EnsemblPlants" id="Pp3c22_4378V3.1">
    <property type="protein sequence ID" value="PAC:32904707.CDS.1"/>
    <property type="gene ID" value="Pp3c22_4378"/>
</dbReference>
<gene>
    <name evidence="1" type="ORF">PHYPA_026703</name>
</gene>
<reference evidence="2" key="3">
    <citation type="submission" date="2020-12" db="UniProtKB">
        <authorList>
            <consortium name="EnsemblPlants"/>
        </authorList>
    </citation>
    <scope>IDENTIFICATION</scope>
</reference>
<evidence type="ECO:0000313" key="2">
    <source>
        <dbReference type="EnsemblPlants" id="PAC:32904707.CDS.1"/>
    </source>
</evidence>
<reference evidence="1 3" key="2">
    <citation type="journal article" date="2018" name="Plant J.">
        <title>The Physcomitrella patens chromosome-scale assembly reveals moss genome structure and evolution.</title>
        <authorList>
            <person name="Lang D."/>
            <person name="Ullrich K.K."/>
            <person name="Murat F."/>
            <person name="Fuchs J."/>
            <person name="Jenkins J."/>
            <person name="Haas F.B."/>
            <person name="Piednoel M."/>
            <person name="Gundlach H."/>
            <person name="Van Bel M."/>
            <person name="Meyberg R."/>
            <person name="Vives C."/>
            <person name="Morata J."/>
            <person name="Symeonidi A."/>
            <person name="Hiss M."/>
            <person name="Muchero W."/>
            <person name="Kamisugi Y."/>
            <person name="Saleh O."/>
            <person name="Blanc G."/>
            <person name="Decker E.L."/>
            <person name="van Gessel N."/>
            <person name="Grimwood J."/>
            <person name="Hayes R.D."/>
            <person name="Graham S.W."/>
            <person name="Gunter L.E."/>
            <person name="McDaniel S.F."/>
            <person name="Hoernstein S.N.W."/>
            <person name="Larsson A."/>
            <person name="Li F.W."/>
            <person name="Perroud P.F."/>
            <person name="Phillips J."/>
            <person name="Ranjan P."/>
            <person name="Rokshar D.S."/>
            <person name="Rothfels C.J."/>
            <person name="Schneider L."/>
            <person name="Shu S."/>
            <person name="Stevenson D.W."/>
            <person name="Thummler F."/>
            <person name="Tillich M."/>
            <person name="Villarreal Aguilar J.C."/>
            <person name="Widiez T."/>
            <person name="Wong G.K."/>
            <person name="Wymore A."/>
            <person name="Zhang Y."/>
            <person name="Zimmer A.D."/>
            <person name="Quatrano R.S."/>
            <person name="Mayer K.F.X."/>
            <person name="Goodstein D."/>
            <person name="Casacuberta J.M."/>
            <person name="Vandepoele K."/>
            <person name="Reski R."/>
            <person name="Cuming A.C."/>
            <person name="Tuskan G.A."/>
            <person name="Maumus F."/>
            <person name="Salse J."/>
            <person name="Schmutz J."/>
            <person name="Rensing S.A."/>
        </authorList>
    </citation>
    <scope>NUCLEOTIDE SEQUENCE [LARGE SCALE GENOMIC DNA]</scope>
    <source>
        <strain evidence="2 3">cv. Gransden 2004</strain>
    </source>
</reference>
<reference evidence="1 3" key="1">
    <citation type="journal article" date="2008" name="Science">
        <title>The Physcomitrella genome reveals evolutionary insights into the conquest of land by plants.</title>
        <authorList>
            <person name="Rensing S."/>
            <person name="Lang D."/>
            <person name="Zimmer A."/>
            <person name="Terry A."/>
            <person name="Salamov A."/>
            <person name="Shapiro H."/>
            <person name="Nishiyama T."/>
            <person name="Perroud P.-F."/>
            <person name="Lindquist E."/>
            <person name="Kamisugi Y."/>
            <person name="Tanahashi T."/>
            <person name="Sakakibara K."/>
            <person name="Fujita T."/>
            <person name="Oishi K."/>
            <person name="Shin-I T."/>
            <person name="Kuroki Y."/>
            <person name="Toyoda A."/>
            <person name="Suzuki Y."/>
            <person name="Hashimoto A."/>
            <person name="Yamaguchi K."/>
            <person name="Sugano A."/>
            <person name="Kohara Y."/>
            <person name="Fujiyama A."/>
            <person name="Anterola A."/>
            <person name="Aoki S."/>
            <person name="Ashton N."/>
            <person name="Barbazuk W.B."/>
            <person name="Barker E."/>
            <person name="Bennetzen J."/>
            <person name="Bezanilla M."/>
            <person name="Blankenship R."/>
            <person name="Cho S.H."/>
            <person name="Dutcher S."/>
            <person name="Estelle M."/>
            <person name="Fawcett J.A."/>
            <person name="Gundlach H."/>
            <person name="Hanada K."/>
            <person name="Heyl A."/>
            <person name="Hicks K.A."/>
            <person name="Hugh J."/>
            <person name="Lohr M."/>
            <person name="Mayer K."/>
            <person name="Melkozernov A."/>
            <person name="Murata T."/>
            <person name="Nelson D."/>
            <person name="Pils B."/>
            <person name="Prigge M."/>
            <person name="Reiss B."/>
            <person name="Renner T."/>
            <person name="Rombauts S."/>
            <person name="Rushton P."/>
            <person name="Sanderfoot A."/>
            <person name="Schween G."/>
            <person name="Shiu S.-H."/>
            <person name="Stueber K."/>
            <person name="Theodoulou F.L."/>
            <person name="Tu H."/>
            <person name="Van de Peer Y."/>
            <person name="Verrier P.J."/>
            <person name="Waters E."/>
            <person name="Wood A."/>
            <person name="Yang L."/>
            <person name="Cove D."/>
            <person name="Cuming A."/>
            <person name="Hasebe M."/>
            <person name="Lucas S."/>
            <person name="Mishler D.B."/>
            <person name="Reski R."/>
            <person name="Grigoriev I."/>
            <person name="Quatrano R.S."/>
            <person name="Boore J.L."/>
        </authorList>
    </citation>
    <scope>NUCLEOTIDE SEQUENCE [LARGE SCALE GENOMIC DNA]</scope>
    <source>
        <strain evidence="2 3">cv. Gransden 2004</strain>
    </source>
</reference>
<dbReference type="Gramene" id="Pp3c22_4378V3.1">
    <property type="protein sequence ID" value="PAC:32904707.CDS.1"/>
    <property type="gene ID" value="Pp3c22_4378"/>
</dbReference>
<evidence type="ECO:0000313" key="1">
    <source>
        <dbReference type="EMBL" id="PNR30387.1"/>
    </source>
</evidence>
<organism evidence="1">
    <name type="scientific">Physcomitrium patens</name>
    <name type="common">Spreading-leaved earth moss</name>
    <name type="synonym">Physcomitrella patens</name>
    <dbReference type="NCBI Taxonomy" id="3218"/>
    <lineage>
        <taxon>Eukaryota</taxon>
        <taxon>Viridiplantae</taxon>
        <taxon>Streptophyta</taxon>
        <taxon>Embryophyta</taxon>
        <taxon>Bryophyta</taxon>
        <taxon>Bryophytina</taxon>
        <taxon>Bryopsida</taxon>
        <taxon>Funariidae</taxon>
        <taxon>Funariales</taxon>
        <taxon>Funariaceae</taxon>
        <taxon>Physcomitrium</taxon>
    </lineage>
</organism>
<evidence type="ECO:0000313" key="3">
    <source>
        <dbReference type="Proteomes" id="UP000006727"/>
    </source>
</evidence>
<accession>A0A2K1IM75</accession>
<keyword evidence="3" id="KW-1185">Reference proteome</keyword>
<name>A0A2K1IM75_PHYPA</name>
<dbReference type="AlphaFoldDB" id="A0A2K1IM75"/>
<proteinExistence type="predicted"/>
<dbReference type="EMBL" id="ABEU02000022">
    <property type="protein sequence ID" value="PNR30387.1"/>
    <property type="molecule type" value="Genomic_DNA"/>
</dbReference>
<sequence length="119" mass="13072">MVTGCSFFSLKGFQQQSELTLMRPLSLVAVNYSSSAVGSLRGRRKNPCLEGLEALLSLVLADLHSSSTTRMIGSRGCTSSGRAAASSRDHRSFGRSLEGFLKLQLLTIRNSPFLFYLHW</sequence>